<keyword evidence="2 5" id="KW-0812">Transmembrane</keyword>
<evidence type="ECO:0000256" key="3">
    <source>
        <dbReference type="ARBA" id="ARBA00022989"/>
    </source>
</evidence>
<name>A0A7S1QE45_ALECA</name>
<dbReference type="InterPro" id="IPR037185">
    <property type="entry name" value="EmrE-like"/>
</dbReference>
<feature type="transmembrane region" description="Helical" evidence="5">
    <location>
        <begin position="212"/>
        <end position="236"/>
    </location>
</feature>
<feature type="transmembrane region" description="Helical" evidence="5">
    <location>
        <begin position="180"/>
        <end position="200"/>
    </location>
</feature>
<keyword evidence="3 5" id="KW-1133">Transmembrane helix</keyword>
<feature type="transmembrane region" description="Helical" evidence="5">
    <location>
        <begin position="39"/>
        <end position="62"/>
    </location>
</feature>
<feature type="transmembrane region" description="Helical" evidence="5">
    <location>
        <begin position="12"/>
        <end position="33"/>
    </location>
</feature>
<evidence type="ECO:0000256" key="5">
    <source>
        <dbReference type="SAM" id="Phobius"/>
    </source>
</evidence>
<dbReference type="GO" id="GO:0000139">
    <property type="term" value="C:Golgi membrane"/>
    <property type="evidence" value="ECO:0007669"/>
    <property type="project" value="InterPro"/>
</dbReference>
<dbReference type="EMBL" id="HBGE01039935">
    <property type="protein sequence ID" value="CAD9135017.1"/>
    <property type="molecule type" value="Transcribed_RNA"/>
</dbReference>
<evidence type="ECO:0000256" key="1">
    <source>
        <dbReference type="ARBA" id="ARBA00004141"/>
    </source>
</evidence>
<feature type="transmembrane region" description="Helical" evidence="5">
    <location>
        <begin position="242"/>
        <end position="262"/>
    </location>
</feature>
<evidence type="ECO:0000256" key="2">
    <source>
        <dbReference type="ARBA" id="ARBA00022692"/>
    </source>
</evidence>
<protein>
    <recommendedName>
        <fullName evidence="7">CMP-sialic acid transporter</fullName>
    </recommendedName>
</protein>
<evidence type="ECO:0000256" key="4">
    <source>
        <dbReference type="ARBA" id="ARBA00023136"/>
    </source>
</evidence>
<dbReference type="GO" id="GO:0015165">
    <property type="term" value="F:pyrimidine nucleotide-sugar transmembrane transporter activity"/>
    <property type="evidence" value="ECO:0007669"/>
    <property type="project" value="InterPro"/>
</dbReference>
<feature type="transmembrane region" description="Helical" evidence="5">
    <location>
        <begin position="269"/>
        <end position="289"/>
    </location>
</feature>
<gene>
    <name evidence="6" type="ORF">ACAT0790_LOCUS24038</name>
</gene>
<organism evidence="6">
    <name type="scientific">Alexandrium catenella</name>
    <name type="common">Red tide dinoflagellate</name>
    <name type="synonym">Gonyaulax catenella</name>
    <dbReference type="NCBI Taxonomy" id="2925"/>
    <lineage>
        <taxon>Eukaryota</taxon>
        <taxon>Sar</taxon>
        <taxon>Alveolata</taxon>
        <taxon>Dinophyceae</taxon>
        <taxon>Gonyaulacales</taxon>
        <taxon>Pyrocystaceae</taxon>
        <taxon>Alexandrium</taxon>
    </lineage>
</organism>
<dbReference type="PANTHER" id="PTHR10231">
    <property type="entry name" value="NUCLEOTIDE-SUGAR TRANSMEMBRANE TRANSPORTER"/>
    <property type="match status" value="1"/>
</dbReference>
<comment type="subcellular location">
    <subcellularLocation>
        <location evidence="1">Membrane</location>
        <topology evidence="1">Multi-pass membrane protein</topology>
    </subcellularLocation>
</comment>
<keyword evidence="4 5" id="KW-0472">Membrane</keyword>
<accession>A0A7S1QE45</accession>
<proteinExistence type="predicted"/>
<dbReference type="AlphaFoldDB" id="A0A7S1QE45"/>
<evidence type="ECO:0000313" key="6">
    <source>
        <dbReference type="EMBL" id="CAD9135017.1"/>
    </source>
</evidence>
<reference evidence="6" key="1">
    <citation type="submission" date="2021-01" db="EMBL/GenBank/DDBJ databases">
        <authorList>
            <person name="Corre E."/>
            <person name="Pelletier E."/>
            <person name="Niang G."/>
            <person name="Scheremetjew M."/>
            <person name="Finn R."/>
            <person name="Kale V."/>
            <person name="Holt S."/>
            <person name="Cochrane G."/>
            <person name="Meng A."/>
            <person name="Brown T."/>
            <person name="Cohen L."/>
        </authorList>
    </citation>
    <scope>NUCLEOTIDE SEQUENCE</scope>
    <source>
        <strain evidence="6">OF101</strain>
    </source>
</reference>
<dbReference type="InterPro" id="IPR007271">
    <property type="entry name" value="Nuc_sug_transpt"/>
</dbReference>
<feature type="transmembrane region" description="Helical" evidence="5">
    <location>
        <begin position="129"/>
        <end position="146"/>
    </location>
</feature>
<dbReference type="Pfam" id="PF04142">
    <property type="entry name" value="Nuc_sug_transp"/>
    <property type="match status" value="1"/>
</dbReference>
<dbReference type="PIRSF" id="PIRSF005799">
    <property type="entry name" value="UDP-gal_transpt"/>
    <property type="match status" value="1"/>
</dbReference>
<dbReference type="SUPFAM" id="SSF103481">
    <property type="entry name" value="Multidrug resistance efflux transporter EmrE"/>
    <property type="match status" value="1"/>
</dbReference>
<evidence type="ECO:0008006" key="7">
    <source>
        <dbReference type="Google" id="ProtNLM"/>
    </source>
</evidence>
<sequence length="334" mass="36236">MRQFVDRWARHRGVLVVVLMSTYSVQSLVITASKQHGGFAYDATAAVFFAEVLKLLFALAMLPPEARAKLDPWHSAAYALPAVLYIVQNRLVFEALRRLSPPEYQLLNNMKLLTTSVVYRVVMRRQLRLVQWLALLLLVLGMTLASRSPDGAPDASGPEGANSEGLEGAAAALPGTFSGIAIMIVVSWCSACAGVLNEWLIKRSSNVLEANVWLYTYGALVCAMQLGPSGCLGLLHLEGFSWLTWAVVLCNAVLGQSIAFLFRYADSIVKLHAVCAAMGFTTLASVALFGFELHFHMVAGYVASAISLCLYYAPPELLSATDAELCTQGRAKAE</sequence>